<proteinExistence type="predicted"/>
<dbReference type="SUPFAM" id="SSF53448">
    <property type="entry name" value="Nucleotide-diphospho-sugar transferases"/>
    <property type="match status" value="1"/>
</dbReference>
<dbReference type="FunFam" id="3.90.550.10:FF:000129">
    <property type="entry name" value="Glycosyltransferase family 2 protein"/>
    <property type="match status" value="1"/>
</dbReference>
<dbReference type="PANTHER" id="PTHR48090:SF7">
    <property type="entry name" value="RFBJ PROTEIN"/>
    <property type="match status" value="1"/>
</dbReference>
<organism evidence="4 5">
    <name type="scientific">Vibrio ishigakensis</name>
    <dbReference type="NCBI Taxonomy" id="1481914"/>
    <lineage>
        <taxon>Bacteria</taxon>
        <taxon>Pseudomonadati</taxon>
        <taxon>Pseudomonadota</taxon>
        <taxon>Gammaproteobacteria</taxon>
        <taxon>Vibrionales</taxon>
        <taxon>Vibrionaceae</taxon>
        <taxon>Vibrio</taxon>
    </lineage>
</organism>
<feature type="domain" description="Glycosyltransferase 2-like" evidence="2">
    <location>
        <begin position="9"/>
        <end position="167"/>
    </location>
</feature>
<accession>A0A0B8PM40</accession>
<name>A0A0B8PM40_9VIBR</name>
<dbReference type="InterPro" id="IPR050256">
    <property type="entry name" value="Glycosyltransferase_2"/>
</dbReference>
<keyword evidence="1" id="KW-1133">Transmembrane helix</keyword>
<keyword evidence="1" id="KW-0812">Transmembrane</keyword>
<keyword evidence="1" id="KW-0472">Membrane</keyword>
<dbReference type="Proteomes" id="UP000031670">
    <property type="component" value="Unassembled WGS sequence"/>
</dbReference>
<dbReference type="InterPro" id="IPR001173">
    <property type="entry name" value="Glyco_trans_2-like"/>
</dbReference>
<dbReference type="InterPro" id="IPR058718">
    <property type="entry name" value="Agl6_TM_C"/>
</dbReference>
<evidence type="ECO:0000256" key="1">
    <source>
        <dbReference type="SAM" id="Phobius"/>
    </source>
</evidence>
<dbReference type="Pfam" id="PF26629">
    <property type="entry name" value="GT2_TM_C"/>
    <property type="match status" value="1"/>
</dbReference>
<protein>
    <submittedName>
        <fullName evidence="4">Dolichol-p-glucose synthetase</fullName>
    </submittedName>
</protein>
<feature type="domain" description="Low-salt glycan biosynthesis hexosyltransferase Agl6 C-terminal transmembrane region" evidence="3">
    <location>
        <begin position="290"/>
        <end position="349"/>
    </location>
</feature>
<evidence type="ECO:0000313" key="5">
    <source>
        <dbReference type="Proteomes" id="UP000031670"/>
    </source>
</evidence>
<sequence>MSCSSIELTILMPCLNEEETLSICINKAKNYLDQHNIIGEVLVSDNGSSDRSIEIAKKNGARVIEVKEKGYGAALSAGIKAAKGKFVIMGDADDSYDFNNLDPFMKSLRSGSDLVMGNRFKGGIEPGAMPFLHKYIGNPVLSFLGRLFFKIKCKDFHCGLRGFNRNSILGLNLHTTGMEFASEMVVRSSLNELKIDEVPTTLSIDGRTRSPHLNTWRDGWRHLCFLLMYTPKWLYLYPAILFIAFGLFVILSLINSPIVLSGIEFENKTFFSGCLSLLLGLQAMLIGNAVRTYAIKEGLLPTNRKSKSTYLELYAISGFILTILGILLSFLCLYQWSALNFGDFESSRQIGSWFYH</sequence>
<dbReference type="InterPro" id="IPR029044">
    <property type="entry name" value="Nucleotide-diphossugar_trans"/>
</dbReference>
<feature type="transmembrane region" description="Helical" evidence="1">
    <location>
        <begin position="311"/>
        <end position="336"/>
    </location>
</feature>
<dbReference type="Pfam" id="PF00535">
    <property type="entry name" value="Glycos_transf_2"/>
    <property type="match status" value="1"/>
</dbReference>
<dbReference type="EMBL" id="BBSA01000023">
    <property type="protein sequence ID" value="GAM65762.1"/>
    <property type="molecule type" value="Genomic_DNA"/>
</dbReference>
<dbReference type="CDD" id="cd04179">
    <property type="entry name" value="DPM_DPG-synthase_like"/>
    <property type="match status" value="1"/>
</dbReference>
<evidence type="ECO:0000259" key="2">
    <source>
        <dbReference type="Pfam" id="PF00535"/>
    </source>
</evidence>
<reference evidence="4 5" key="1">
    <citation type="submission" date="2015-01" db="EMBL/GenBank/DDBJ databases">
        <title>Vibrio sp. C5 JCM 19232 whole genome shotgun sequence.</title>
        <authorList>
            <person name="Sawabe T."/>
            <person name="Meirelles P."/>
            <person name="Feng G."/>
            <person name="Sayaka M."/>
            <person name="Hattori M."/>
            <person name="Ohkuma M."/>
        </authorList>
    </citation>
    <scope>NUCLEOTIDE SEQUENCE [LARGE SCALE GENOMIC DNA]</scope>
    <source>
        <strain evidence="4 5">JCM19232</strain>
    </source>
</reference>
<feature type="transmembrane region" description="Helical" evidence="1">
    <location>
        <begin position="270"/>
        <end position="290"/>
    </location>
</feature>
<evidence type="ECO:0000313" key="4">
    <source>
        <dbReference type="EMBL" id="GAM65762.1"/>
    </source>
</evidence>
<comment type="caution">
    <text evidence="4">The sequence shown here is derived from an EMBL/GenBank/DDBJ whole genome shotgun (WGS) entry which is preliminary data.</text>
</comment>
<dbReference type="PANTHER" id="PTHR48090">
    <property type="entry name" value="UNDECAPRENYL-PHOSPHATE 4-DEOXY-4-FORMAMIDO-L-ARABINOSE TRANSFERASE-RELATED"/>
    <property type="match status" value="1"/>
</dbReference>
<dbReference type="AlphaFoldDB" id="A0A0B8PM40"/>
<feature type="transmembrane region" description="Helical" evidence="1">
    <location>
        <begin position="235"/>
        <end position="258"/>
    </location>
</feature>
<gene>
    <name evidence="4" type="ORF">JCM19232_2838</name>
</gene>
<dbReference type="Gene3D" id="3.90.550.10">
    <property type="entry name" value="Spore Coat Polysaccharide Biosynthesis Protein SpsA, Chain A"/>
    <property type="match status" value="1"/>
</dbReference>
<evidence type="ECO:0000259" key="3">
    <source>
        <dbReference type="Pfam" id="PF26629"/>
    </source>
</evidence>
<reference evidence="4 5" key="2">
    <citation type="submission" date="2015-01" db="EMBL/GenBank/DDBJ databases">
        <authorList>
            <consortium name="NBRP consortium"/>
            <person name="Sawabe T."/>
            <person name="Meirelles P."/>
            <person name="Feng G."/>
            <person name="Sayaka M."/>
            <person name="Hattori M."/>
            <person name="Ohkuma M."/>
        </authorList>
    </citation>
    <scope>NUCLEOTIDE SEQUENCE [LARGE SCALE GENOMIC DNA]</scope>
    <source>
        <strain evidence="4 5">JCM19232</strain>
    </source>
</reference>